<dbReference type="InterPro" id="IPR025669">
    <property type="entry name" value="AAA_dom"/>
</dbReference>
<protein>
    <submittedName>
        <fullName evidence="2">ParA family protein</fullName>
    </submittedName>
</protein>
<evidence type="ECO:0000259" key="1">
    <source>
        <dbReference type="Pfam" id="PF13614"/>
    </source>
</evidence>
<keyword evidence="3" id="KW-1185">Reference proteome</keyword>
<dbReference type="RefSeq" id="WP_054328581.1">
    <property type="nucleotide sequence ID" value="NZ_JACOPL010000012.1"/>
</dbReference>
<dbReference type="EMBL" id="JACOPL010000012">
    <property type="protein sequence ID" value="MBC5726245.1"/>
    <property type="molecule type" value="Genomic_DNA"/>
</dbReference>
<name>A0A923LVP5_9FIRM</name>
<dbReference type="CDD" id="cd02042">
    <property type="entry name" value="ParAB_family"/>
    <property type="match status" value="1"/>
</dbReference>
<dbReference type="PANTHER" id="PTHR13696">
    <property type="entry name" value="P-LOOP CONTAINING NUCLEOSIDE TRIPHOSPHATE HYDROLASE"/>
    <property type="match status" value="1"/>
</dbReference>
<reference evidence="2" key="1">
    <citation type="submission" date="2020-08" db="EMBL/GenBank/DDBJ databases">
        <title>Genome public.</title>
        <authorList>
            <person name="Liu C."/>
            <person name="Sun Q."/>
        </authorList>
    </citation>
    <scope>NUCLEOTIDE SEQUENCE</scope>
    <source>
        <strain evidence="2">NSJ-28</strain>
    </source>
</reference>
<proteinExistence type="predicted"/>
<comment type="caution">
    <text evidence="2">The sequence shown here is derived from an EMBL/GenBank/DDBJ whole genome shotgun (WGS) entry which is preliminary data.</text>
</comment>
<dbReference type="PANTHER" id="PTHR13696:SF99">
    <property type="entry name" value="COBYRINIC ACID AC-DIAMIDE SYNTHASE"/>
    <property type="match status" value="1"/>
</dbReference>
<feature type="domain" description="AAA" evidence="1">
    <location>
        <begin position="1"/>
        <end position="179"/>
    </location>
</feature>
<dbReference type="AlphaFoldDB" id="A0A923LVP5"/>
<gene>
    <name evidence="2" type="ORF">H8S45_12360</name>
</gene>
<evidence type="ECO:0000313" key="3">
    <source>
        <dbReference type="Proteomes" id="UP000606499"/>
    </source>
</evidence>
<accession>A0A923LVP5</accession>
<dbReference type="SUPFAM" id="SSF52540">
    <property type="entry name" value="P-loop containing nucleoside triphosphate hydrolases"/>
    <property type="match status" value="1"/>
</dbReference>
<dbReference type="InterPro" id="IPR050678">
    <property type="entry name" value="DNA_Partitioning_ATPase"/>
</dbReference>
<dbReference type="InterPro" id="IPR027417">
    <property type="entry name" value="P-loop_NTPase"/>
</dbReference>
<dbReference type="Gene3D" id="3.40.50.300">
    <property type="entry name" value="P-loop containing nucleotide triphosphate hydrolases"/>
    <property type="match status" value="1"/>
</dbReference>
<sequence>MKTISIINLKGGVAKTLTTISMAHILSERHGKRVLVVDNDKQGNTSKTFGVHSYERGSVAELMLDRNADLADTICHTRYQRIDVIPANMKLLTANMQVMMDSSRPQQTRLRAALRKVQDQYDYCLIDNAPDINISTINALVASNEAIIPVKIDRYAFDGLQELKDQIAITREELNPALRLAGCLITCFQHVEGERQGEEWLRANMDCPVYKTHIRYSGKVVESSFEATPILEYSRRSGAAHDYCDFVAEYLDDERGC</sequence>
<dbReference type="Proteomes" id="UP000606499">
    <property type="component" value="Unassembled WGS sequence"/>
</dbReference>
<evidence type="ECO:0000313" key="2">
    <source>
        <dbReference type="EMBL" id="MBC5726245.1"/>
    </source>
</evidence>
<dbReference type="Pfam" id="PF13614">
    <property type="entry name" value="AAA_31"/>
    <property type="match status" value="1"/>
</dbReference>
<organism evidence="2 3">
    <name type="scientific">Agathobaculum faecis</name>
    <dbReference type="NCBI Taxonomy" id="2763013"/>
    <lineage>
        <taxon>Bacteria</taxon>
        <taxon>Bacillati</taxon>
        <taxon>Bacillota</taxon>
        <taxon>Clostridia</taxon>
        <taxon>Eubacteriales</taxon>
        <taxon>Butyricicoccaceae</taxon>
        <taxon>Agathobaculum</taxon>
    </lineage>
</organism>